<keyword evidence="4" id="KW-1003">Cell membrane</keyword>
<keyword evidence="10" id="KW-1185">Reference proteome</keyword>
<evidence type="ECO:0000256" key="5">
    <source>
        <dbReference type="ARBA" id="ARBA00022692"/>
    </source>
</evidence>
<dbReference type="InterPro" id="IPR000060">
    <property type="entry name" value="BCCT_transptr"/>
</dbReference>
<keyword evidence="3" id="KW-0813">Transport</keyword>
<dbReference type="Proteomes" id="UP000291469">
    <property type="component" value="Chromosome"/>
</dbReference>
<organism evidence="9 10">
    <name type="scientific">Egibacter rhizosphaerae</name>
    <dbReference type="NCBI Taxonomy" id="1670831"/>
    <lineage>
        <taxon>Bacteria</taxon>
        <taxon>Bacillati</taxon>
        <taxon>Actinomycetota</taxon>
        <taxon>Nitriliruptoria</taxon>
        <taxon>Egibacterales</taxon>
        <taxon>Egibacteraceae</taxon>
        <taxon>Egibacter</taxon>
    </lineage>
</organism>
<dbReference type="GO" id="GO:0005886">
    <property type="term" value="C:plasma membrane"/>
    <property type="evidence" value="ECO:0007669"/>
    <property type="project" value="UniProtKB-SubCell"/>
</dbReference>
<keyword evidence="5 8" id="KW-0812">Transmembrane</keyword>
<comment type="similarity">
    <text evidence="2">Belongs to the BCCT transporter (TC 2.A.15) family.</text>
</comment>
<keyword evidence="7 8" id="KW-0472">Membrane</keyword>
<evidence type="ECO:0000256" key="7">
    <source>
        <dbReference type="ARBA" id="ARBA00023136"/>
    </source>
</evidence>
<evidence type="ECO:0000256" key="6">
    <source>
        <dbReference type="ARBA" id="ARBA00022989"/>
    </source>
</evidence>
<dbReference type="GO" id="GO:0022857">
    <property type="term" value="F:transmembrane transporter activity"/>
    <property type="evidence" value="ECO:0007669"/>
    <property type="project" value="InterPro"/>
</dbReference>
<dbReference type="EMBL" id="CP036402">
    <property type="protein sequence ID" value="QBI18431.1"/>
    <property type="molecule type" value="Genomic_DNA"/>
</dbReference>
<evidence type="ECO:0000256" key="4">
    <source>
        <dbReference type="ARBA" id="ARBA00022475"/>
    </source>
</evidence>
<name>A0A411YB42_9ACTN</name>
<dbReference type="AlphaFoldDB" id="A0A411YB42"/>
<protein>
    <recommendedName>
        <fullName evidence="11">BCCT family transporter</fullName>
    </recommendedName>
</protein>
<dbReference type="RefSeq" id="WP_131153429.1">
    <property type="nucleotide sequence ID" value="NZ_CP036402.1"/>
</dbReference>
<sequence length="197" mass="21489">MSEGAHSQRPSGEEAETAYLTTKLETRTRFEIRPQVFIPAVIIIVAFLALGSLAPDRATEAFAAVQDAIAANLAWLYLGAVTVFLVFVVWLAVSRHGEKRLGPDDARPHYSYPAWFAMLFSAGMGIGLLFFSVAEPISHFGLQVPPWSDAEPGSPEAATDAMTTTFFHVRHEALIDREGCKDPPLSCRSRAVKLEAA</sequence>
<dbReference type="Pfam" id="PF02028">
    <property type="entry name" value="BCCT"/>
    <property type="match status" value="1"/>
</dbReference>
<evidence type="ECO:0000256" key="2">
    <source>
        <dbReference type="ARBA" id="ARBA00005658"/>
    </source>
</evidence>
<gene>
    <name evidence="9" type="ORF">ER308_01835</name>
</gene>
<proteinExistence type="inferred from homology"/>
<feature type="transmembrane region" description="Helical" evidence="8">
    <location>
        <begin position="114"/>
        <end position="134"/>
    </location>
</feature>
<dbReference type="PANTHER" id="PTHR30047">
    <property type="entry name" value="HIGH-AFFINITY CHOLINE TRANSPORT PROTEIN-RELATED"/>
    <property type="match status" value="1"/>
</dbReference>
<dbReference type="OrthoDB" id="9775735at2"/>
<dbReference type="KEGG" id="erz:ER308_01835"/>
<comment type="subcellular location">
    <subcellularLocation>
        <location evidence="1">Cell membrane</location>
        <topology evidence="1">Multi-pass membrane protein</topology>
    </subcellularLocation>
</comment>
<feature type="transmembrane region" description="Helical" evidence="8">
    <location>
        <begin position="74"/>
        <end position="93"/>
    </location>
</feature>
<evidence type="ECO:0000256" key="1">
    <source>
        <dbReference type="ARBA" id="ARBA00004651"/>
    </source>
</evidence>
<evidence type="ECO:0000313" key="10">
    <source>
        <dbReference type="Proteomes" id="UP000291469"/>
    </source>
</evidence>
<reference evidence="9 10" key="1">
    <citation type="submission" date="2019-01" db="EMBL/GenBank/DDBJ databases">
        <title>Egibacter rhizosphaerae EGI 80759T.</title>
        <authorList>
            <person name="Chen D.-D."/>
            <person name="Tian Y."/>
            <person name="Jiao J.-Y."/>
            <person name="Zhang X.-T."/>
            <person name="Zhang Y.-G."/>
            <person name="Zhang Y."/>
            <person name="Xiao M."/>
            <person name="Shu W.-S."/>
            <person name="Li W.-J."/>
        </authorList>
    </citation>
    <scope>NUCLEOTIDE SEQUENCE [LARGE SCALE GENOMIC DNA]</scope>
    <source>
        <strain evidence="9 10">EGI 80759</strain>
    </source>
</reference>
<accession>A0A411YB42</accession>
<evidence type="ECO:0000256" key="3">
    <source>
        <dbReference type="ARBA" id="ARBA00022448"/>
    </source>
</evidence>
<evidence type="ECO:0000256" key="8">
    <source>
        <dbReference type="SAM" id="Phobius"/>
    </source>
</evidence>
<dbReference type="PANTHER" id="PTHR30047:SF7">
    <property type="entry name" value="HIGH-AFFINITY CHOLINE TRANSPORT PROTEIN"/>
    <property type="match status" value="1"/>
</dbReference>
<feature type="transmembrane region" description="Helical" evidence="8">
    <location>
        <begin position="36"/>
        <end position="54"/>
    </location>
</feature>
<evidence type="ECO:0008006" key="11">
    <source>
        <dbReference type="Google" id="ProtNLM"/>
    </source>
</evidence>
<evidence type="ECO:0000313" key="9">
    <source>
        <dbReference type="EMBL" id="QBI18431.1"/>
    </source>
</evidence>
<keyword evidence="6 8" id="KW-1133">Transmembrane helix</keyword>